<dbReference type="PANTHER" id="PTHR12029">
    <property type="entry name" value="RNA METHYLTRANSFERASE"/>
    <property type="match status" value="1"/>
</dbReference>
<dbReference type="GO" id="GO:0016423">
    <property type="term" value="F:tRNA (guanine) methyltransferase activity"/>
    <property type="evidence" value="ECO:0007669"/>
    <property type="project" value="InterPro"/>
</dbReference>
<proteinExistence type="predicted"/>
<dbReference type="InterPro" id="IPR029026">
    <property type="entry name" value="tRNA_m1G_MTases_N"/>
</dbReference>
<dbReference type="GO" id="GO:0003723">
    <property type="term" value="F:RNA binding"/>
    <property type="evidence" value="ECO:0007669"/>
    <property type="project" value="InterPro"/>
</dbReference>
<name>N6UNW6_DENPD</name>
<dbReference type="InterPro" id="IPR029028">
    <property type="entry name" value="Alpha/beta_knot_MTases"/>
</dbReference>
<evidence type="ECO:0000313" key="3">
    <source>
        <dbReference type="EMBL" id="ENN80427.1"/>
    </source>
</evidence>
<reference evidence="3" key="1">
    <citation type="journal article" date="2013" name="Genome Biol.">
        <title>Draft genome of the mountain pine beetle, Dendroctonus ponderosae Hopkins, a major forest pest.</title>
        <authorList>
            <person name="Keeling C.I."/>
            <person name="Yuen M.M."/>
            <person name="Liao N.Y."/>
            <person name="Docking T.R."/>
            <person name="Chan S.K."/>
            <person name="Taylor G.A."/>
            <person name="Palmquist D.L."/>
            <person name="Jackman S.D."/>
            <person name="Nguyen A."/>
            <person name="Li M."/>
            <person name="Henderson H."/>
            <person name="Janes J.K."/>
            <person name="Zhao Y."/>
            <person name="Pandoh P."/>
            <person name="Moore R."/>
            <person name="Sperling F.A."/>
            <person name="Huber D.P."/>
            <person name="Birol I."/>
            <person name="Jones S.J."/>
            <person name="Bohlmann J."/>
        </authorList>
    </citation>
    <scope>NUCLEOTIDE SEQUENCE</scope>
</reference>
<keyword evidence="2" id="KW-0808">Transferase</keyword>
<dbReference type="InterPro" id="IPR044748">
    <property type="entry name" value="Trm3/TARBP1_C"/>
</dbReference>
<evidence type="ECO:0000256" key="2">
    <source>
        <dbReference type="ARBA" id="ARBA00022679"/>
    </source>
</evidence>
<dbReference type="CDD" id="cd18091">
    <property type="entry name" value="SpoU-like_TRM3-like"/>
    <property type="match status" value="1"/>
</dbReference>
<dbReference type="SUPFAM" id="SSF75217">
    <property type="entry name" value="alpha/beta knot"/>
    <property type="match status" value="1"/>
</dbReference>
<organism evidence="3">
    <name type="scientific">Dendroctonus ponderosae</name>
    <name type="common">Mountain pine beetle</name>
    <dbReference type="NCBI Taxonomy" id="77166"/>
    <lineage>
        <taxon>Eukaryota</taxon>
        <taxon>Metazoa</taxon>
        <taxon>Ecdysozoa</taxon>
        <taxon>Arthropoda</taxon>
        <taxon>Hexapoda</taxon>
        <taxon>Insecta</taxon>
        <taxon>Pterygota</taxon>
        <taxon>Neoptera</taxon>
        <taxon>Endopterygota</taxon>
        <taxon>Coleoptera</taxon>
        <taxon>Polyphaga</taxon>
        <taxon>Cucujiformia</taxon>
        <taxon>Curculionidae</taxon>
        <taxon>Scolytinae</taxon>
        <taxon>Dendroctonus</taxon>
    </lineage>
</organism>
<feature type="non-terminal residue" evidence="3">
    <location>
        <position position="1"/>
    </location>
</feature>
<dbReference type="HOGENOM" id="CLU_359913_0_0_1"/>
<accession>N6UNW6</accession>
<dbReference type="AlphaFoldDB" id="N6UNW6"/>
<dbReference type="OrthoDB" id="241340at2759"/>
<evidence type="ECO:0000256" key="1">
    <source>
        <dbReference type="ARBA" id="ARBA00022603"/>
    </source>
</evidence>
<dbReference type="PANTHER" id="PTHR12029:SF11">
    <property type="entry name" value="METHYLTRANSFERASE TARBP1-RELATED"/>
    <property type="match status" value="1"/>
</dbReference>
<protein>
    <submittedName>
        <fullName evidence="3">Uncharacterized protein</fullName>
    </submittedName>
</protein>
<sequence>MFQTLGGFCSGLEAKDLEIIAKEFTTISWNVVSFWKTIQSILTGDNRREISATLCQDIMTSALNLPHVYIRDKCVKFLLAALWDGNDYEKVFKLVYSVALNQDYVRLYCYSTVSESVIQSALADIVKCNIRNVNFRKMYTLFAIVEFHRTPVLKSLQIQPIINHDISLLGRTFGMDVALFMLMYFSQHLHEESADTFLQMFTKDQIRRQEFLALFERPELFSDSQLYVALVLASKHLHHDIEIVPKLMENSFGISIIKSTNEFVIKSTDWKVCRASLDFICNKGKLSLSETQNAIQVFQHLLDSQPNNVLPKLYETVHKLLRLTEAPQLLIDFAAILHQHVFQIKKDQYYKDILSEFIKIVYSETFIRFNSDGFVAIGNDLVRLAESCSFLRFVLITQIGLLDSGDFDCYVTCLPAIADLYGQGTIVTSDERTHFYMCQEFIDDEQGSNAHSRLGNRSNPNLQSAASRLYALKNLLAIGKREPELVLNILQERYKLYFKKRYFPDSKIHYEKLRILQAMLLLVSEKGFPEDLRERTSCFVLKNLQEESNQNCIKQILNCILIFLLKDVFLLIKWMKSIPEMSPAVLISVVPAIYHLTLLGDENALQAVVEVLLPWTMGPQLKSRVYSQVCDKAQNLGGLSRTCEVFGIQNVVFHNAKITDEKEFKSLSMSSESWINRFEVKVKDLRDYLWALKSQSYRIIGAEQTVGSQQLDKFSFPRKIALVLGNEKTGIPPDIIPLLDTCLEIPQFGLTRSLNVHVAGAMFMWEFVKQHGRKPSVD</sequence>
<dbReference type="InterPro" id="IPR045330">
    <property type="entry name" value="TRM3/TARBP1"/>
</dbReference>
<dbReference type="Pfam" id="PF00588">
    <property type="entry name" value="SpoU_methylase"/>
    <property type="match status" value="1"/>
</dbReference>
<dbReference type="GO" id="GO:0030488">
    <property type="term" value="P:tRNA methylation"/>
    <property type="evidence" value="ECO:0007669"/>
    <property type="project" value="InterPro"/>
</dbReference>
<dbReference type="Gene3D" id="3.40.1280.10">
    <property type="match status" value="1"/>
</dbReference>
<gene>
    <name evidence="3" type="ORF">YQE_03154</name>
</gene>
<keyword evidence="1" id="KW-0489">Methyltransferase</keyword>
<dbReference type="InterPro" id="IPR001537">
    <property type="entry name" value="SpoU_MeTrfase"/>
</dbReference>
<dbReference type="EMBL" id="KB740543">
    <property type="protein sequence ID" value="ENN80427.1"/>
    <property type="molecule type" value="Genomic_DNA"/>
</dbReference>